<dbReference type="CDD" id="cd01127">
    <property type="entry name" value="TrwB_TraG_TraD_VirD4"/>
    <property type="match status" value="2"/>
</dbReference>
<feature type="transmembrane region" description="Helical" evidence="2">
    <location>
        <begin position="67"/>
        <end position="89"/>
    </location>
</feature>
<evidence type="ECO:0000256" key="1">
    <source>
        <dbReference type="SAM" id="MobiDB-lite"/>
    </source>
</evidence>
<dbReference type="PANTHER" id="PTHR30121">
    <property type="entry name" value="UNCHARACTERIZED PROTEIN YJGR-RELATED"/>
    <property type="match status" value="1"/>
</dbReference>
<dbReference type="GO" id="GO:0005524">
    <property type="term" value="F:ATP binding"/>
    <property type="evidence" value="ECO:0007669"/>
    <property type="project" value="UniProtKB-KW"/>
</dbReference>
<feature type="region of interest" description="Disordered" evidence="1">
    <location>
        <begin position="287"/>
        <end position="309"/>
    </location>
</feature>
<reference evidence="5 6" key="1">
    <citation type="submission" date="2020-08" db="EMBL/GenBank/DDBJ databases">
        <title>Sequencing the genomes of 1000 actinobacteria strains.</title>
        <authorList>
            <person name="Klenk H.-P."/>
        </authorList>
    </citation>
    <scope>NUCLEOTIDE SEQUENCE [LARGE SCALE GENOMIC DNA]</scope>
    <source>
        <strain evidence="5 6">DSM 45584</strain>
    </source>
</reference>
<dbReference type="Proteomes" id="UP000584374">
    <property type="component" value="Unassembled WGS sequence"/>
</dbReference>
<feature type="region of interest" description="Disordered" evidence="1">
    <location>
        <begin position="427"/>
        <end position="447"/>
    </location>
</feature>
<keyword evidence="2" id="KW-0472">Membrane</keyword>
<proteinExistence type="predicted"/>
<dbReference type="InterPro" id="IPR002789">
    <property type="entry name" value="HerA_central"/>
</dbReference>
<feature type="domain" description="DUF8128" evidence="4">
    <location>
        <begin position="149"/>
        <end position="414"/>
    </location>
</feature>
<dbReference type="AlphaFoldDB" id="A0A840QIW7"/>
<evidence type="ECO:0000259" key="4">
    <source>
        <dbReference type="Pfam" id="PF26449"/>
    </source>
</evidence>
<dbReference type="InterPro" id="IPR058441">
    <property type="entry name" value="DUF8128"/>
</dbReference>
<dbReference type="InterPro" id="IPR027417">
    <property type="entry name" value="P-loop_NTPase"/>
</dbReference>
<keyword evidence="5" id="KW-0547">Nucleotide-binding</keyword>
<evidence type="ECO:0000313" key="5">
    <source>
        <dbReference type="EMBL" id="MBB5157423.1"/>
    </source>
</evidence>
<feature type="compositionally biased region" description="Low complexity" evidence="1">
    <location>
        <begin position="861"/>
        <end position="879"/>
    </location>
</feature>
<evidence type="ECO:0000256" key="2">
    <source>
        <dbReference type="SAM" id="Phobius"/>
    </source>
</evidence>
<dbReference type="Pfam" id="PF26449">
    <property type="entry name" value="DUF8128"/>
    <property type="match status" value="1"/>
</dbReference>
<dbReference type="PANTHER" id="PTHR30121:SF11">
    <property type="entry name" value="AAA+ ATPASE DOMAIN-CONTAINING PROTEIN"/>
    <property type="match status" value="1"/>
</dbReference>
<gene>
    <name evidence="5" type="ORF">BJ970_004957</name>
</gene>
<dbReference type="SUPFAM" id="SSF52540">
    <property type="entry name" value="P-loop containing nucleoside triphosphate hydrolases"/>
    <property type="match status" value="1"/>
</dbReference>
<dbReference type="Pfam" id="PF01935">
    <property type="entry name" value="DUF87"/>
    <property type="match status" value="1"/>
</dbReference>
<sequence length="893" mass="96196">MRTSAPSVSPQFLGGCATSAVTSASITTTATLTGDVHATNETGGWIGDYLRDPGGALHHVLASLAEWAITFGPIVGPLLAVGLGLLIGVRRWWRRHCHQRLAADARMVTVLAPPRVDPAGGAALWSHLVGLLRPAWKRWFTGQPHVGCEYVFSETGVAIRLWVPAVIPPGLVERAVEAAWPGAHTRTSTAEPPLPEAGSAQRRVVVGGELRLARAEALPIRTDFDADPIRALIGAPVGLGRNEHACVQVLARPVTGHRVAKARRAARRVHTGNSAHLVGRLLDHITPGARTHRKPTTGSATSGRDPQTALEHSAANRAIVGKQRGSQYETVIRYAVATVLPDKASDAELRRAREVARGRAHALAASFASYTEHNHYTRHRLPHPGATFADRRLGRGDLLSVPELAALAHLPTDEAIPGVQRAGAKAIAPPPGIATPGREAKPLGVTDTGHPRPVALRVPDARHHLHVLGATGSGKSTLLGTMILADAEAGRGTVVIDPKGDLVTDVLSRLPRWAADRVVLFDADSRHRPPCLNPLDGGETDLTVDNLVSVFRRVYSAFWGPRTDDVMRAACLTLRVQDGVATLADLPKLLAEPAFRSRVTAGLTDPVLKGFWSWYDELTDSARSQVISPLMNKLRAFLLRPFVRDAIAAGRSTVDMGRVLDGGICLVRVPKGSLGEETTRLVGSLVVARTWQATTARASIPQRQRRDASMVIDECHNFLNLPYPLEDMLAEARGFRVAMTLAHQHLGQLPRELRAGISTNARSKIFFNASPEDARELARHTAPRLSDHDLAHLGVYHAAARLVLRGEEAEPFTLTTQPLPPAIPGRARDIRRTARQSTHTRGPNAPKTSTSDRCDADSRQSTATAARPRPQAAPGSSPRSARRPRSTDPRRHG</sequence>
<comment type="caution">
    <text evidence="5">The sequence shown here is derived from an EMBL/GenBank/DDBJ whole genome shotgun (WGS) entry which is preliminary data.</text>
</comment>
<dbReference type="PROSITE" id="PS51257">
    <property type="entry name" value="PROKAR_LIPOPROTEIN"/>
    <property type="match status" value="1"/>
</dbReference>
<evidence type="ECO:0000259" key="3">
    <source>
        <dbReference type="Pfam" id="PF01935"/>
    </source>
</evidence>
<keyword evidence="6" id="KW-1185">Reference proteome</keyword>
<name>A0A840QIW7_9PSEU</name>
<organism evidence="5 6">
    <name type="scientific">Saccharopolyspora phatthalungensis</name>
    <dbReference type="NCBI Taxonomy" id="664693"/>
    <lineage>
        <taxon>Bacteria</taxon>
        <taxon>Bacillati</taxon>
        <taxon>Actinomycetota</taxon>
        <taxon>Actinomycetes</taxon>
        <taxon>Pseudonocardiales</taxon>
        <taxon>Pseudonocardiaceae</taxon>
        <taxon>Saccharopolyspora</taxon>
    </lineage>
</organism>
<feature type="compositionally biased region" description="Polar residues" evidence="1">
    <location>
        <begin position="835"/>
        <end position="849"/>
    </location>
</feature>
<evidence type="ECO:0000313" key="6">
    <source>
        <dbReference type="Proteomes" id="UP000584374"/>
    </source>
</evidence>
<dbReference type="EMBL" id="JACHIW010000001">
    <property type="protein sequence ID" value="MBB5157423.1"/>
    <property type="molecule type" value="Genomic_DNA"/>
</dbReference>
<accession>A0A840QIW7</accession>
<keyword evidence="5" id="KW-0067">ATP-binding</keyword>
<dbReference type="InterPro" id="IPR051162">
    <property type="entry name" value="T4SS_component"/>
</dbReference>
<feature type="compositionally biased region" description="Polar residues" evidence="1">
    <location>
        <begin position="296"/>
        <end position="305"/>
    </location>
</feature>
<feature type="region of interest" description="Disordered" evidence="1">
    <location>
        <begin position="833"/>
        <end position="893"/>
    </location>
</feature>
<feature type="domain" description="Helicase HerA central" evidence="3">
    <location>
        <begin position="453"/>
        <end position="523"/>
    </location>
</feature>
<keyword evidence="2" id="KW-0812">Transmembrane</keyword>
<dbReference type="Gene3D" id="3.40.50.300">
    <property type="entry name" value="P-loop containing nucleotide triphosphate hydrolases"/>
    <property type="match status" value="2"/>
</dbReference>
<protein>
    <submittedName>
        <fullName evidence="5">Energy-coupling factor transporter ATP-binding protein EcfA2</fullName>
    </submittedName>
</protein>
<keyword evidence="2" id="KW-1133">Transmembrane helix</keyword>